<proteinExistence type="predicted"/>
<sequence length="195" mass="20030">MLRKTLLAVAVAIAAAGSVNAQPEAKVEVKRAPGQATATGTAKVTAKIVSIDPATRSVSLKASNGKTIALVIGEEARNFEQLKVGDAVTVEYKEALTLSLKKGSGPLSIQEREISDRSAPGAKPGGTVGREVKAVADVVAVNTKANTVTLKGPKGNTMDLVVDDPAQLKGVKKGDRVEATYTEAMAVSVQPATAK</sequence>
<dbReference type="EMBL" id="LT991977">
    <property type="protein sequence ID" value="SPK76537.1"/>
    <property type="molecule type" value="Genomic_DNA"/>
</dbReference>
<evidence type="ECO:0000313" key="2">
    <source>
        <dbReference type="EMBL" id="SPK76537.1"/>
    </source>
</evidence>
<name>A0A375IPQ8_9BURK</name>
<feature type="chain" id="PRO_5016754442" description="DUF5666 domain-containing protein" evidence="1">
    <location>
        <begin position="22"/>
        <end position="195"/>
    </location>
</feature>
<geneLocation type="plasmid" evidence="2">
    <name>II</name>
</geneLocation>
<dbReference type="RefSeq" id="WP_115666010.1">
    <property type="nucleotide sequence ID" value="NZ_JAYMSA010000002.1"/>
</dbReference>
<organism evidence="2 3">
    <name type="scientific">Cupriavidus taiwanensis</name>
    <dbReference type="NCBI Taxonomy" id="164546"/>
    <lineage>
        <taxon>Bacteria</taxon>
        <taxon>Pseudomonadati</taxon>
        <taxon>Pseudomonadota</taxon>
        <taxon>Betaproteobacteria</taxon>
        <taxon>Burkholderiales</taxon>
        <taxon>Burkholderiaceae</taxon>
        <taxon>Cupriavidus</taxon>
    </lineage>
</organism>
<protein>
    <recommendedName>
        <fullName evidence="4">DUF5666 domain-containing protein</fullName>
    </recommendedName>
</protein>
<reference evidence="2 3" key="1">
    <citation type="submission" date="2018-01" db="EMBL/GenBank/DDBJ databases">
        <authorList>
            <person name="Gaut B.S."/>
            <person name="Morton B.R."/>
            <person name="Clegg M.T."/>
            <person name="Duvall M.R."/>
        </authorList>
    </citation>
    <scope>NUCLEOTIDE SEQUENCE [LARGE SCALE GENOMIC DNA]</scope>
    <source>
        <strain evidence="2">Cupriavidus taiwanensis LMG 19425</strain>
        <plasmid evidence="3">Plasmid ii</plasmid>
    </source>
</reference>
<dbReference type="AlphaFoldDB" id="A0A375IPQ8"/>
<accession>A0A375IPQ8</accession>
<evidence type="ECO:0000256" key="1">
    <source>
        <dbReference type="SAM" id="SignalP"/>
    </source>
</evidence>
<dbReference type="Proteomes" id="UP000255505">
    <property type="component" value="Plasmid II"/>
</dbReference>
<keyword evidence="1" id="KW-0732">Signal</keyword>
<evidence type="ECO:0008006" key="4">
    <source>
        <dbReference type="Google" id="ProtNLM"/>
    </source>
</evidence>
<gene>
    <name evidence="2" type="ORF">CT19425_MP80166</name>
</gene>
<keyword evidence="2" id="KW-0614">Plasmid</keyword>
<evidence type="ECO:0000313" key="3">
    <source>
        <dbReference type="Proteomes" id="UP000255505"/>
    </source>
</evidence>
<feature type="signal peptide" evidence="1">
    <location>
        <begin position="1"/>
        <end position="21"/>
    </location>
</feature>